<evidence type="ECO:0000313" key="2">
    <source>
        <dbReference type="Proteomes" id="UP000594262"/>
    </source>
</evidence>
<dbReference type="AlphaFoldDB" id="A0A7M5VE06"/>
<dbReference type="EnsemblMetazoa" id="CLYHEMT009220.1">
    <property type="protein sequence ID" value="CLYHEMP009220.1"/>
    <property type="gene ID" value="CLYHEMG009220"/>
</dbReference>
<organism evidence="1 2">
    <name type="scientific">Clytia hemisphaerica</name>
    <dbReference type="NCBI Taxonomy" id="252671"/>
    <lineage>
        <taxon>Eukaryota</taxon>
        <taxon>Metazoa</taxon>
        <taxon>Cnidaria</taxon>
        <taxon>Hydrozoa</taxon>
        <taxon>Hydroidolina</taxon>
        <taxon>Leptothecata</taxon>
        <taxon>Obeliida</taxon>
        <taxon>Clytiidae</taxon>
        <taxon>Clytia</taxon>
    </lineage>
</organism>
<proteinExistence type="predicted"/>
<name>A0A7M5VE06_9CNID</name>
<reference evidence="1" key="1">
    <citation type="submission" date="2021-01" db="UniProtKB">
        <authorList>
            <consortium name="EnsemblMetazoa"/>
        </authorList>
    </citation>
    <scope>IDENTIFICATION</scope>
</reference>
<protein>
    <submittedName>
        <fullName evidence="1">Uncharacterized protein</fullName>
    </submittedName>
</protein>
<sequence length="105" mass="12213">DSNTKINVASTSYYSGHNRLSAHHQRTLYTRKKGAQQQVFIISVIYSHERSKVIPKDTIYCGRYDTSKRSKKTRRSKSKQTKKTIISFVNSTAEKEENHMKMTIE</sequence>
<dbReference type="Proteomes" id="UP000594262">
    <property type="component" value="Unplaced"/>
</dbReference>
<accession>A0A7M5VE06</accession>
<keyword evidence="2" id="KW-1185">Reference proteome</keyword>
<evidence type="ECO:0000313" key="1">
    <source>
        <dbReference type="EnsemblMetazoa" id="CLYHEMP009220.1"/>
    </source>
</evidence>